<proteinExistence type="predicted"/>
<keyword evidence="1" id="KW-0732">Signal</keyword>
<accession>T1JWG1</accession>
<reference evidence="2" key="2">
    <citation type="submission" date="2015-06" db="UniProtKB">
        <authorList>
            <consortium name="EnsemblMetazoa"/>
        </authorList>
    </citation>
    <scope>IDENTIFICATION</scope>
</reference>
<gene>
    <name evidence="2" type="primary">107371138</name>
</gene>
<feature type="signal peptide" evidence="1">
    <location>
        <begin position="1"/>
        <end position="18"/>
    </location>
</feature>
<organism evidence="2 3">
    <name type="scientific">Tetranychus urticae</name>
    <name type="common">Two-spotted spider mite</name>
    <dbReference type="NCBI Taxonomy" id="32264"/>
    <lineage>
        <taxon>Eukaryota</taxon>
        <taxon>Metazoa</taxon>
        <taxon>Ecdysozoa</taxon>
        <taxon>Arthropoda</taxon>
        <taxon>Chelicerata</taxon>
        <taxon>Arachnida</taxon>
        <taxon>Acari</taxon>
        <taxon>Acariformes</taxon>
        <taxon>Trombidiformes</taxon>
        <taxon>Prostigmata</taxon>
        <taxon>Eleutherengona</taxon>
        <taxon>Raphignathae</taxon>
        <taxon>Tetranychoidea</taxon>
        <taxon>Tetranychidae</taxon>
        <taxon>Tetranychus</taxon>
    </lineage>
</organism>
<keyword evidence="3" id="KW-1185">Reference proteome</keyword>
<evidence type="ECO:0000256" key="1">
    <source>
        <dbReference type="SAM" id="SignalP"/>
    </source>
</evidence>
<evidence type="ECO:0000313" key="3">
    <source>
        <dbReference type="Proteomes" id="UP000015104"/>
    </source>
</evidence>
<protein>
    <submittedName>
        <fullName evidence="2">Uncharacterized protein</fullName>
    </submittedName>
</protein>
<sequence length="293" mass="34052">MDFKSFICFFSVFQLASCMLIKEVKPGYVDKEWKLNTPWMRTALLPDFAFPIRAPHLITNRFRIGNIVIRTLPTEVNLVHENTEYTKNMSMEMESACGSSKSSFDKTDIVMLTLMEYDKDNVTSNIVKSIRVNPLSVELYTHYVPMKDFERLVQLAVTDICEHYCDGIPTYRYNTASYLASNPPHKCQLPNTNNCTFNANEIDYPKFIAETEKFIKTMKYLLIFDFSSETCGLKSLSMRWNPLNPQLVLELDNKTASLFPKLTDNHYFIAHFIDTKKRWTSTRSIDECRIISN</sequence>
<evidence type="ECO:0000313" key="2">
    <source>
        <dbReference type="EnsemblMetazoa" id="tetur02g08160.1"/>
    </source>
</evidence>
<dbReference type="HOGENOM" id="CLU_080822_0_0_1"/>
<dbReference type="AlphaFoldDB" id="T1JWG1"/>
<reference evidence="3" key="1">
    <citation type="submission" date="2011-08" db="EMBL/GenBank/DDBJ databases">
        <authorList>
            <person name="Rombauts S."/>
        </authorList>
    </citation>
    <scope>NUCLEOTIDE SEQUENCE</scope>
    <source>
        <strain evidence="3">London</strain>
    </source>
</reference>
<feature type="chain" id="PRO_5004580739" evidence="1">
    <location>
        <begin position="19"/>
        <end position="293"/>
    </location>
</feature>
<dbReference type="Proteomes" id="UP000015104">
    <property type="component" value="Unassembled WGS sequence"/>
</dbReference>
<name>T1JWG1_TETUR</name>
<dbReference type="EnsemblMetazoa" id="tetur02g08160.1">
    <property type="protein sequence ID" value="tetur02g08160.1"/>
    <property type="gene ID" value="tetur02g08160"/>
</dbReference>
<dbReference type="EMBL" id="CAEY01000812">
    <property type="status" value="NOT_ANNOTATED_CDS"/>
    <property type="molecule type" value="Genomic_DNA"/>
</dbReference>